<comment type="caution">
    <text evidence="4">The sequence shown here is derived from an EMBL/GenBank/DDBJ whole genome shotgun (WGS) entry which is preliminary data.</text>
</comment>
<gene>
    <name evidence="4" type="ORF">DFQ05_0063</name>
</gene>
<evidence type="ECO:0000256" key="2">
    <source>
        <dbReference type="SAM" id="SignalP"/>
    </source>
</evidence>
<dbReference type="InterPro" id="IPR011083">
    <property type="entry name" value="Phage_tail_collar_dom"/>
</dbReference>
<proteinExistence type="predicted"/>
<dbReference type="Gene3D" id="3.90.1340.10">
    <property type="entry name" value="Phage tail collar domain"/>
    <property type="match status" value="1"/>
</dbReference>
<organism evidence="4 5">
    <name type="scientific">Winogradskyella wandonensis</name>
    <dbReference type="NCBI Taxonomy" id="1442586"/>
    <lineage>
        <taxon>Bacteria</taxon>
        <taxon>Pseudomonadati</taxon>
        <taxon>Bacteroidota</taxon>
        <taxon>Flavobacteriia</taxon>
        <taxon>Flavobacteriales</taxon>
        <taxon>Flavobacteriaceae</taxon>
        <taxon>Winogradskyella</taxon>
    </lineage>
</organism>
<feature type="compositionally biased region" description="Polar residues" evidence="1">
    <location>
        <begin position="100"/>
        <end position="116"/>
    </location>
</feature>
<name>A0A4R1KTN8_9FLAO</name>
<dbReference type="EMBL" id="SMGI01000001">
    <property type="protein sequence ID" value="TCK68555.1"/>
    <property type="molecule type" value="Genomic_DNA"/>
</dbReference>
<reference evidence="4 5" key="1">
    <citation type="journal article" date="2015" name="Stand. Genomic Sci.">
        <title>Genomic Encyclopedia of Bacterial and Archaeal Type Strains, Phase III: the genomes of soil and plant-associated and newly described type strains.</title>
        <authorList>
            <person name="Whitman W.B."/>
            <person name="Woyke T."/>
            <person name="Klenk H.P."/>
            <person name="Zhou Y."/>
            <person name="Lilburn T.G."/>
            <person name="Beck B.J."/>
            <person name="De Vos P."/>
            <person name="Vandamme P."/>
            <person name="Eisen J.A."/>
            <person name="Garrity G."/>
            <person name="Hugenholtz P."/>
            <person name="Kyrpides N.C."/>
        </authorList>
    </citation>
    <scope>NUCLEOTIDE SEQUENCE [LARGE SCALE GENOMIC DNA]</scope>
    <source>
        <strain evidence="4 5">CECT 8445</strain>
    </source>
</reference>
<dbReference type="InterPro" id="IPR037053">
    <property type="entry name" value="Phage_tail_collar_dom_sf"/>
</dbReference>
<feature type="domain" description="Phage tail collar" evidence="3">
    <location>
        <begin position="28"/>
        <end position="84"/>
    </location>
</feature>
<evidence type="ECO:0000313" key="4">
    <source>
        <dbReference type="EMBL" id="TCK68555.1"/>
    </source>
</evidence>
<evidence type="ECO:0000313" key="5">
    <source>
        <dbReference type="Proteomes" id="UP000295714"/>
    </source>
</evidence>
<dbReference type="Pfam" id="PF07484">
    <property type="entry name" value="Collar"/>
    <property type="match status" value="1"/>
</dbReference>
<evidence type="ECO:0000256" key="1">
    <source>
        <dbReference type="SAM" id="MobiDB-lite"/>
    </source>
</evidence>
<keyword evidence="2" id="KW-0732">Signal</keyword>
<protein>
    <submittedName>
        <fullName evidence="4">Tail collar domain</fullName>
    </submittedName>
</protein>
<sequence length="137" mass="14530">MKKLLLIAILFTSLSYTNEASAQDAMLGEIKLFAGNFAPRGWAFCHGQLLPISKYSAVFSLLGTTYGGDGRTTFALPDLRGRVPVSPGTGPGHSPVKLGQISNGKSVNESDSGNAKTQSTLGLNYIICIQGFYPSRS</sequence>
<accession>A0A4R1KTN8</accession>
<evidence type="ECO:0000259" key="3">
    <source>
        <dbReference type="Pfam" id="PF07484"/>
    </source>
</evidence>
<dbReference type="AlphaFoldDB" id="A0A4R1KTN8"/>
<dbReference type="Proteomes" id="UP000295714">
    <property type="component" value="Unassembled WGS sequence"/>
</dbReference>
<feature type="signal peptide" evidence="2">
    <location>
        <begin position="1"/>
        <end position="22"/>
    </location>
</feature>
<dbReference type="SUPFAM" id="SSF88874">
    <property type="entry name" value="Receptor-binding domain of short tail fibre protein gp12"/>
    <property type="match status" value="1"/>
</dbReference>
<feature type="region of interest" description="Disordered" evidence="1">
    <location>
        <begin position="86"/>
        <end position="116"/>
    </location>
</feature>
<feature type="chain" id="PRO_5020583109" evidence="2">
    <location>
        <begin position="23"/>
        <end position="137"/>
    </location>
</feature>
<keyword evidence="5" id="KW-1185">Reference proteome</keyword>